<evidence type="ECO:0008006" key="4">
    <source>
        <dbReference type="Google" id="ProtNLM"/>
    </source>
</evidence>
<dbReference type="AlphaFoldDB" id="A0A5C6AW69"/>
<evidence type="ECO:0000256" key="1">
    <source>
        <dbReference type="SAM" id="SignalP"/>
    </source>
</evidence>
<accession>A0A5C6AW69</accession>
<name>A0A5C6AW69_9BACT</name>
<keyword evidence="1" id="KW-0732">Signal</keyword>
<dbReference type="Proteomes" id="UP000316213">
    <property type="component" value="Unassembled WGS sequence"/>
</dbReference>
<evidence type="ECO:0000313" key="3">
    <source>
        <dbReference type="Proteomes" id="UP000316213"/>
    </source>
</evidence>
<organism evidence="2 3">
    <name type="scientific">Neorhodopirellula pilleata</name>
    <dbReference type="NCBI Taxonomy" id="2714738"/>
    <lineage>
        <taxon>Bacteria</taxon>
        <taxon>Pseudomonadati</taxon>
        <taxon>Planctomycetota</taxon>
        <taxon>Planctomycetia</taxon>
        <taxon>Pirellulales</taxon>
        <taxon>Pirellulaceae</taxon>
        <taxon>Neorhodopirellula</taxon>
    </lineage>
</organism>
<comment type="caution">
    <text evidence="2">The sequence shown here is derived from an EMBL/GenBank/DDBJ whole genome shotgun (WGS) entry which is preliminary data.</text>
</comment>
<feature type="signal peptide" evidence="1">
    <location>
        <begin position="1"/>
        <end position="23"/>
    </location>
</feature>
<proteinExistence type="predicted"/>
<evidence type="ECO:0000313" key="2">
    <source>
        <dbReference type="EMBL" id="TWU03282.1"/>
    </source>
</evidence>
<feature type="chain" id="PRO_5022978111" description="DUF4402 domain-containing protein" evidence="1">
    <location>
        <begin position="24"/>
        <end position="174"/>
    </location>
</feature>
<dbReference type="RefSeq" id="WP_231602522.1">
    <property type="nucleotide sequence ID" value="NZ_SJPM01000001.1"/>
</dbReference>
<protein>
    <recommendedName>
        <fullName evidence="4">DUF4402 domain-containing protein</fullName>
    </recommendedName>
</protein>
<gene>
    <name evidence="2" type="ORF">Pla100_02000</name>
</gene>
<keyword evidence="3" id="KW-1185">Reference proteome</keyword>
<dbReference type="EMBL" id="SJPM01000001">
    <property type="protein sequence ID" value="TWU03282.1"/>
    <property type="molecule type" value="Genomic_DNA"/>
</dbReference>
<reference evidence="2 3" key="1">
    <citation type="submission" date="2019-02" db="EMBL/GenBank/DDBJ databases">
        <title>Deep-cultivation of Planctomycetes and their phenomic and genomic characterization uncovers novel biology.</title>
        <authorList>
            <person name="Wiegand S."/>
            <person name="Jogler M."/>
            <person name="Boedeker C."/>
            <person name="Pinto D."/>
            <person name="Vollmers J."/>
            <person name="Rivas-Marin E."/>
            <person name="Kohn T."/>
            <person name="Peeters S.H."/>
            <person name="Heuer A."/>
            <person name="Rast P."/>
            <person name="Oberbeckmann S."/>
            <person name="Bunk B."/>
            <person name="Jeske O."/>
            <person name="Meyerdierks A."/>
            <person name="Storesund J.E."/>
            <person name="Kallscheuer N."/>
            <person name="Luecker S."/>
            <person name="Lage O.M."/>
            <person name="Pohl T."/>
            <person name="Merkel B.J."/>
            <person name="Hornburger P."/>
            <person name="Mueller R.-W."/>
            <person name="Bruemmer F."/>
            <person name="Labrenz M."/>
            <person name="Spormann A.M."/>
            <person name="Op Den Camp H."/>
            <person name="Overmann J."/>
            <person name="Amann R."/>
            <person name="Jetten M.S.M."/>
            <person name="Mascher T."/>
            <person name="Medema M.H."/>
            <person name="Devos D.P."/>
            <person name="Kaster A.-K."/>
            <person name="Ovreas L."/>
            <person name="Rohde M."/>
            <person name="Galperin M.Y."/>
            <person name="Jogler C."/>
        </authorList>
    </citation>
    <scope>NUCLEOTIDE SEQUENCE [LARGE SCALE GENOMIC DNA]</scope>
    <source>
        <strain evidence="2 3">Pla100</strain>
    </source>
</reference>
<sequence length="174" mass="17931" precursor="true">MNFNFRLAIVALVSCFVAVEGFAATTDSQKFTVTVPANISIVAPIDAAITHDESNSNQPFPPQSWQVVGNSIAGVSVAFSTGSAFVHKTDPTYKKDVVLGLSVGTASGPGVWTVNQPTDTTDHTNSDNVATVTASSNGTTIATFALAVSFVTGTYGTFPAGDYETTVTGTVTAN</sequence>